<reference evidence="1 2" key="1">
    <citation type="submission" date="2024-02" db="EMBL/GenBank/DDBJ databases">
        <authorList>
            <person name="Chen Y."/>
            <person name="Shah S."/>
            <person name="Dougan E. K."/>
            <person name="Thang M."/>
            <person name="Chan C."/>
        </authorList>
    </citation>
    <scope>NUCLEOTIDE SEQUENCE [LARGE SCALE GENOMIC DNA]</scope>
</reference>
<name>A0ABP0KK27_9DINO</name>
<evidence type="ECO:0000313" key="1">
    <source>
        <dbReference type="EMBL" id="CAK9027192.1"/>
    </source>
</evidence>
<keyword evidence="2" id="KW-1185">Reference proteome</keyword>
<protein>
    <submittedName>
        <fullName evidence="1">Uncharacterized protein</fullName>
    </submittedName>
</protein>
<comment type="caution">
    <text evidence="1">The sequence shown here is derived from an EMBL/GenBank/DDBJ whole genome shotgun (WGS) entry which is preliminary data.</text>
</comment>
<organism evidence="1 2">
    <name type="scientific">Durusdinium trenchii</name>
    <dbReference type="NCBI Taxonomy" id="1381693"/>
    <lineage>
        <taxon>Eukaryota</taxon>
        <taxon>Sar</taxon>
        <taxon>Alveolata</taxon>
        <taxon>Dinophyceae</taxon>
        <taxon>Suessiales</taxon>
        <taxon>Symbiodiniaceae</taxon>
        <taxon>Durusdinium</taxon>
    </lineage>
</organism>
<evidence type="ECO:0000313" key="2">
    <source>
        <dbReference type="Proteomes" id="UP001642484"/>
    </source>
</evidence>
<proteinExistence type="predicted"/>
<accession>A0ABP0KK27</accession>
<dbReference type="EMBL" id="CAXAMN010008925">
    <property type="protein sequence ID" value="CAK9027192.1"/>
    <property type="molecule type" value="Genomic_DNA"/>
</dbReference>
<gene>
    <name evidence="1" type="ORF">CCMP2556_LOCUS16670</name>
</gene>
<sequence>MSLFPHLPPSSFFPHRARRARRARRSPLHAPRAGGGIVPDWKLQMKTLEQQCAFSASDLFRARRGVARRAEFTHEDGAVRASRFGRSGSPDPKRGAASHSVRRSLGDFALFVMEVTDEGAIVQDVTTGVFGFLPQEQLGPYDSLVPGDTVQGARCTFMDTTVIQSPDPRVLRMQTGMVYEWDEENGEGFIIPSEEQDAFRMIRVYRRDISWHDSRRLFPGQFLQFETALPEEVPWSSELDPRSPVALRVRGLEILFSLKEAYELIPEGSREPLLLEESKQAPQLEAPSEDVEKEAESLDALAVMEEARSLAPSPDRTAFPVTPERPELAVQKKVHPLLQRFASDAPQLAQAESPSWLWQPQLDYFKEENYAPIMPVQLGQVPVRPKRKRILVHEVAHERGDTWQEAAQRKGVKLYNKMKPPGRRMQEKLSMRFKEETVAIAKEKVRRAKWDLNLQQKRAWRKARGEAS</sequence>
<dbReference type="Proteomes" id="UP001642484">
    <property type="component" value="Unassembled WGS sequence"/>
</dbReference>